<proteinExistence type="predicted"/>
<protein>
    <submittedName>
        <fullName evidence="1">Uncharacterized protein</fullName>
    </submittedName>
</protein>
<dbReference type="PANTHER" id="PTHR47331">
    <property type="entry name" value="PHD-TYPE DOMAIN-CONTAINING PROTEIN"/>
    <property type="match status" value="1"/>
</dbReference>
<dbReference type="AlphaFoldDB" id="A0A6S7I653"/>
<keyword evidence="2" id="KW-1185">Reference proteome</keyword>
<dbReference type="OrthoDB" id="5977152at2759"/>
<sequence length="373" mass="42518">MHAENELLPSQRIKGLKVSDVMHSKVIQLPTSFSCIAIPARRQQIPCPEMAKKWPHLRDIASHLIHPQNDIEVGLLIGSNCPQAIIPREVIPGQQNEPYAQRSDLGWGIIGNVTKPTENNDESSVAIVHRVTTRNPTSTNTPQQKTCYFAIKPTVKEVINPAQLCQMLELDFSERRNSEPSMSQDDKKFLSKMDQGAYQEEGGHYVMPLPFRELVPKMPNNNNDPEVKTNVLVTQVTSRSFSTIPERLEYFSDWHRAKRAVAVIVRFQRRWKRSHLRPDEAPMSSTTEYQRSNVEELLQAEVAIVKQVQEQAFSKEIQTLRSMQKPDSGQDDVRRRKAVMKKTSSLYRLDPFLDKEGVLRVGGRLTRANTPSC</sequence>
<organism evidence="1 2">
    <name type="scientific">Paramuricea clavata</name>
    <name type="common">Red gorgonian</name>
    <name type="synonym">Violescent sea-whip</name>
    <dbReference type="NCBI Taxonomy" id="317549"/>
    <lineage>
        <taxon>Eukaryota</taxon>
        <taxon>Metazoa</taxon>
        <taxon>Cnidaria</taxon>
        <taxon>Anthozoa</taxon>
        <taxon>Octocorallia</taxon>
        <taxon>Malacalcyonacea</taxon>
        <taxon>Plexauridae</taxon>
        <taxon>Paramuricea</taxon>
    </lineage>
</organism>
<name>A0A6S7I653_PARCT</name>
<comment type="caution">
    <text evidence="1">The sequence shown here is derived from an EMBL/GenBank/DDBJ whole genome shotgun (WGS) entry which is preliminary data.</text>
</comment>
<evidence type="ECO:0000313" key="2">
    <source>
        <dbReference type="Proteomes" id="UP001152795"/>
    </source>
</evidence>
<dbReference type="PANTHER" id="PTHR47331:SF5">
    <property type="entry name" value="RIBONUCLEASE H"/>
    <property type="match status" value="1"/>
</dbReference>
<evidence type="ECO:0000313" key="1">
    <source>
        <dbReference type="EMBL" id="CAB4012547.1"/>
    </source>
</evidence>
<dbReference type="Proteomes" id="UP001152795">
    <property type="component" value="Unassembled WGS sequence"/>
</dbReference>
<reference evidence="1" key="1">
    <citation type="submission" date="2020-04" db="EMBL/GenBank/DDBJ databases">
        <authorList>
            <person name="Alioto T."/>
            <person name="Alioto T."/>
            <person name="Gomez Garrido J."/>
        </authorList>
    </citation>
    <scope>NUCLEOTIDE SEQUENCE</scope>
    <source>
        <strain evidence="1">A484AB</strain>
    </source>
</reference>
<gene>
    <name evidence="1" type="ORF">PACLA_8A025344</name>
</gene>
<accession>A0A6S7I653</accession>
<dbReference type="EMBL" id="CACRXK020007553">
    <property type="protein sequence ID" value="CAB4012547.1"/>
    <property type="molecule type" value="Genomic_DNA"/>
</dbReference>